<protein>
    <submittedName>
        <fullName evidence="7">Radical SAM superfamily protein</fullName>
    </submittedName>
</protein>
<dbReference type="Gene3D" id="3.20.20.70">
    <property type="entry name" value="Aldolase class I"/>
    <property type="match status" value="1"/>
</dbReference>
<dbReference type="GO" id="GO:0046872">
    <property type="term" value="F:metal ion binding"/>
    <property type="evidence" value="ECO:0007669"/>
    <property type="project" value="UniProtKB-KW"/>
</dbReference>
<dbReference type="GO" id="GO:0051536">
    <property type="term" value="F:iron-sulfur cluster binding"/>
    <property type="evidence" value="ECO:0007669"/>
    <property type="project" value="UniProtKB-KW"/>
</dbReference>
<dbReference type="Pfam" id="PF04055">
    <property type="entry name" value="Radical_SAM"/>
    <property type="match status" value="1"/>
</dbReference>
<dbReference type="PIRSF" id="PIRSF004869">
    <property type="entry name" value="PflX_prd"/>
    <property type="match status" value="1"/>
</dbReference>
<feature type="domain" description="Radical SAM core" evidence="6">
    <location>
        <begin position="95"/>
        <end position="207"/>
    </location>
</feature>
<keyword evidence="3 5" id="KW-0408">Iron</keyword>
<organism evidence="7 8">
    <name type="scientific">Anaerotignum neopropionicum</name>
    <dbReference type="NCBI Taxonomy" id="36847"/>
    <lineage>
        <taxon>Bacteria</taxon>
        <taxon>Bacillati</taxon>
        <taxon>Bacillota</taxon>
        <taxon>Clostridia</taxon>
        <taxon>Lachnospirales</taxon>
        <taxon>Anaerotignaceae</taxon>
        <taxon>Anaerotignum</taxon>
    </lineage>
</organism>
<evidence type="ECO:0000259" key="6">
    <source>
        <dbReference type="Pfam" id="PF04055"/>
    </source>
</evidence>
<dbReference type="CDD" id="cd01335">
    <property type="entry name" value="Radical_SAM"/>
    <property type="match status" value="1"/>
</dbReference>
<dbReference type="InterPro" id="IPR058240">
    <property type="entry name" value="rSAM_sf"/>
</dbReference>
<dbReference type="STRING" id="36847.CLNEO_21560"/>
<dbReference type="PANTHER" id="PTHR43075:SF1">
    <property type="entry name" value="FORMATE LYASE ACTIVATING ENZYME, PUTATIVE (AFU_ORTHOLOGUE AFUA_2G15630)-RELATED"/>
    <property type="match status" value="1"/>
</dbReference>
<keyword evidence="8" id="KW-1185">Reference proteome</keyword>
<evidence type="ECO:0000256" key="3">
    <source>
        <dbReference type="ARBA" id="ARBA00023004"/>
    </source>
</evidence>
<feature type="binding site" evidence="5">
    <location>
        <position position="106"/>
    </location>
    <ligand>
        <name>[4Fe-4S] cluster</name>
        <dbReference type="ChEBI" id="CHEBI:49883"/>
        <note>4Fe-4S-S-AdoMet</note>
    </ligand>
</feature>
<keyword evidence="4 5" id="KW-0411">Iron-sulfur</keyword>
<dbReference type="EMBL" id="LRVM01000007">
    <property type="protein sequence ID" value="KXL52460.1"/>
    <property type="molecule type" value="Genomic_DNA"/>
</dbReference>
<comment type="cofactor">
    <cofactor evidence="5">
        <name>[4Fe-4S] cluster</name>
        <dbReference type="ChEBI" id="CHEBI:49883"/>
    </cofactor>
    <text evidence="5">Binds 1 [4Fe-4S] cluster. The cluster is coordinated with 3 cysteines and an exchangeable S-adenosyl-L-methionine.</text>
</comment>
<dbReference type="Proteomes" id="UP000070539">
    <property type="component" value="Unassembled WGS sequence"/>
</dbReference>
<name>A0A136WD91_9FIRM</name>
<evidence type="ECO:0000256" key="2">
    <source>
        <dbReference type="ARBA" id="ARBA00022723"/>
    </source>
</evidence>
<keyword evidence="1 5" id="KW-0949">S-adenosyl-L-methionine</keyword>
<evidence type="ECO:0000256" key="4">
    <source>
        <dbReference type="ARBA" id="ARBA00023014"/>
    </source>
</evidence>
<proteinExistence type="predicted"/>
<evidence type="ECO:0000313" key="8">
    <source>
        <dbReference type="Proteomes" id="UP000070539"/>
    </source>
</evidence>
<reference evidence="7 8" key="1">
    <citation type="submission" date="2016-01" db="EMBL/GenBank/DDBJ databases">
        <title>Genome sequence of Clostridium neopropionicum X4, DSM-3847.</title>
        <authorList>
            <person name="Poehlein A."/>
            <person name="Beck M.H."/>
            <person name="Bengelsdorf F.R."/>
            <person name="Daniel R."/>
            <person name="Duerre P."/>
        </authorList>
    </citation>
    <scope>NUCLEOTIDE SEQUENCE [LARGE SCALE GENOMIC DNA]</scope>
    <source>
        <strain evidence="7 8">DSM-3847</strain>
    </source>
</reference>
<evidence type="ECO:0000256" key="5">
    <source>
        <dbReference type="PIRSR" id="PIRSR004869-50"/>
    </source>
</evidence>
<dbReference type="SFLD" id="SFLDS00029">
    <property type="entry name" value="Radical_SAM"/>
    <property type="match status" value="1"/>
</dbReference>
<keyword evidence="2 5" id="KW-0479">Metal-binding</keyword>
<dbReference type="InterPro" id="IPR013785">
    <property type="entry name" value="Aldolase_TIM"/>
</dbReference>
<dbReference type="PANTHER" id="PTHR43075">
    <property type="entry name" value="FORMATE LYASE ACTIVATING ENZYME, PUTATIVE (AFU_ORTHOLOGUE AFUA_2G15630)-RELATED"/>
    <property type="match status" value="1"/>
</dbReference>
<feature type="binding site" evidence="5">
    <location>
        <position position="103"/>
    </location>
    <ligand>
        <name>[4Fe-4S] cluster</name>
        <dbReference type="ChEBI" id="CHEBI:49883"/>
        <note>4Fe-4S-S-AdoMet</note>
    </ligand>
</feature>
<dbReference type="PATRIC" id="fig|36847.3.peg.2526"/>
<comment type="caution">
    <text evidence="7">The sequence shown here is derived from an EMBL/GenBank/DDBJ whole genome shotgun (WGS) entry which is preliminary data.</text>
</comment>
<gene>
    <name evidence="7" type="ORF">CLNEO_21560</name>
</gene>
<accession>A0A136WD91</accession>
<evidence type="ECO:0000256" key="1">
    <source>
        <dbReference type="ARBA" id="ARBA00022691"/>
    </source>
</evidence>
<dbReference type="SFLD" id="SFLDG01099">
    <property type="entry name" value="Uncharacterised_Radical_SAM_Su"/>
    <property type="match status" value="1"/>
</dbReference>
<dbReference type="InterPro" id="IPR016431">
    <property type="entry name" value="Pyrv-formate_lyase-activ_prd"/>
</dbReference>
<dbReference type="InterPro" id="IPR007197">
    <property type="entry name" value="rSAM"/>
</dbReference>
<dbReference type="GO" id="GO:0003824">
    <property type="term" value="F:catalytic activity"/>
    <property type="evidence" value="ECO:0007669"/>
    <property type="project" value="InterPro"/>
</dbReference>
<feature type="binding site" evidence="5">
    <location>
        <position position="99"/>
    </location>
    <ligand>
        <name>[4Fe-4S] cluster</name>
        <dbReference type="ChEBI" id="CHEBI:49883"/>
        <note>4Fe-4S-S-AdoMet</note>
    </ligand>
</feature>
<sequence>MKLFLIMVSYRKQKTSVYKCFTLFNRGTGKRVFNMEQQKTPITLCNICPRQCNAARMDGETGFCHAHKLPKVALVSTHFWEEPPISGTNGSGTVFFSHCNLRCIFCQNHEISEDGFGMEISIERLAEIFMEQQNRGLHNINLVSPTHFIPQIATALGMAKHNGLKIPVVYNSNGYEALEGLLQLDGLIDVYLPDFKYWDDTLARKYSSAPNYSAIASQAILEMRRQVPQDMFDVNGIMQKGVIVRHLVLPSHHRDSFHILDWIKESLGQDTYVSLLSQYTPMHRASTIKALSRKLTTFEYEKVTEYFLTIGLKNGFMQKRGSATSDYTPIFNLEGVEK</sequence>
<dbReference type="SUPFAM" id="SSF102114">
    <property type="entry name" value="Radical SAM enzymes"/>
    <property type="match status" value="1"/>
</dbReference>
<evidence type="ECO:0000313" key="7">
    <source>
        <dbReference type="EMBL" id="KXL52460.1"/>
    </source>
</evidence>
<dbReference type="AlphaFoldDB" id="A0A136WD91"/>
<dbReference type="InterPro" id="IPR040085">
    <property type="entry name" value="MJ0674-like"/>
</dbReference>